<dbReference type="SUPFAM" id="SSF102114">
    <property type="entry name" value="Radical SAM enzymes"/>
    <property type="match status" value="1"/>
</dbReference>
<keyword evidence="3" id="KW-1185">Reference proteome</keyword>
<dbReference type="EMBL" id="QYUM01000003">
    <property type="protein sequence ID" value="RJF90706.1"/>
    <property type="molecule type" value="Genomic_DNA"/>
</dbReference>
<dbReference type="Gene3D" id="3.20.20.70">
    <property type="entry name" value="Aldolase class I"/>
    <property type="match status" value="1"/>
</dbReference>
<sequence>MGGRAPSLIHPDLYAMIAIARRAGIAVHITTRFSYNFTRARIDRLVDSGLSHLTVAVDGATQESYGATRIRGNLAHVLSNLAMVEASKRERGLEHPFVEIQHLRFAHHPPGELEKVRQIAAEPGADKFMTYRGVHRNARGELYNVVDDDPEATGTGSPLGAQLLPRCHWPYSSTVIRYDGEVLPCCLRRAGRQYAPGADSRSLGNVFDRPLAEIWNGPAYRGLRRTVSDPVSKGTTGSFCDGCPKICASPEAALCVHS</sequence>
<proteinExistence type="predicted"/>
<comment type="caution">
    <text evidence="2">The sequence shown here is derived from an EMBL/GenBank/DDBJ whole genome shotgun (WGS) entry which is preliminary data.</text>
</comment>
<dbReference type="OrthoDB" id="9782387at2"/>
<dbReference type="InterPro" id="IPR050377">
    <property type="entry name" value="Radical_SAM_PqqE_MftC-like"/>
</dbReference>
<gene>
    <name evidence="2" type="ORF">D3876_10890</name>
</gene>
<dbReference type="PANTHER" id="PTHR11228:SF7">
    <property type="entry name" value="PQQA PEPTIDE CYCLASE"/>
    <property type="match status" value="1"/>
</dbReference>
<evidence type="ECO:0000313" key="2">
    <source>
        <dbReference type="EMBL" id="RJF90706.1"/>
    </source>
</evidence>
<evidence type="ECO:0000313" key="3">
    <source>
        <dbReference type="Proteomes" id="UP000286100"/>
    </source>
</evidence>
<reference evidence="2 3" key="1">
    <citation type="submission" date="2018-09" db="EMBL/GenBank/DDBJ databases">
        <authorList>
            <person name="Zhu H."/>
        </authorList>
    </citation>
    <scope>NUCLEOTIDE SEQUENCE [LARGE SCALE GENOMIC DNA]</scope>
    <source>
        <strain evidence="2 3">K2R01-6</strain>
    </source>
</reference>
<accession>A0A418WKY5</accession>
<dbReference type="PANTHER" id="PTHR11228">
    <property type="entry name" value="RADICAL SAM DOMAIN PROTEIN"/>
    <property type="match status" value="1"/>
</dbReference>
<feature type="domain" description="4Fe4S-binding SPASM" evidence="1">
    <location>
        <begin position="167"/>
        <end position="244"/>
    </location>
</feature>
<dbReference type="AlphaFoldDB" id="A0A418WKY5"/>
<dbReference type="Proteomes" id="UP000286100">
    <property type="component" value="Unassembled WGS sequence"/>
</dbReference>
<dbReference type="RefSeq" id="WP_119762113.1">
    <property type="nucleotide sequence ID" value="NZ_QYUM01000003.1"/>
</dbReference>
<dbReference type="InterPro" id="IPR013785">
    <property type="entry name" value="Aldolase_TIM"/>
</dbReference>
<name>A0A418WKY5_9SPHN</name>
<evidence type="ECO:0000259" key="1">
    <source>
        <dbReference type="Pfam" id="PF13186"/>
    </source>
</evidence>
<dbReference type="InterPro" id="IPR023885">
    <property type="entry name" value="4Fe4S-binding_SPASM_dom"/>
</dbReference>
<organism evidence="2 3">
    <name type="scientific">Sphingomonas cavernae</name>
    <dbReference type="NCBI Taxonomy" id="2320861"/>
    <lineage>
        <taxon>Bacteria</taxon>
        <taxon>Pseudomonadati</taxon>
        <taxon>Pseudomonadota</taxon>
        <taxon>Alphaproteobacteria</taxon>
        <taxon>Sphingomonadales</taxon>
        <taxon>Sphingomonadaceae</taxon>
        <taxon>Sphingomonas</taxon>
    </lineage>
</organism>
<dbReference type="InterPro" id="IPR058240">
    <property type="entry name" value="rSAM_sf"/>
</dbReference>
<protein>
    <recommendedName>
        <fullName evidence="1">4Fe4S-binding SPASM domain-containing protein</fullName>
    </recommendedName>
</protein>
<dbReference type="Pfam" id="PF13186">
    <property type="entry name" value="SPASM"/>
    <property type="match status" value="1"/>
</dbReference>
<dbReference type="CDD" id="cd21109">
    <property type="entry name" value="SPASM"/>
    <property type="match status" value="1"/>
</dbReference>